<dbReference type="Proteomes" id="UP000053259">
    <property type="component" value="Unassembled WGS sequence"/>
</dbReference>
<evidence type="ECO:0000259" key="9">
    <source>
        <dbReference type="PROSITE" id="PS50008"/>
    </source>
</evidence>
<dbReference type="HOGENOM" id="CLU_002738_3_0_1"/>
<feature type="compositionally biased region" description="Basic and acidic residues" evidence="8">
    <location>
        <begin position="282"/>
        <end position="294"/>
    </location>
</feature>
<keyword evidence="3 7" id="KW-0442">Lipid degradation</keyword>
<dbReference type="InterPro" id="IPR035892">
    <property type="entry name" value="C2_domain_sf"/>
</dbReference>
<dbReference type="STRING" id="253628.A0A0D1Z3Y3"/>
<dbReference type="Gene3D" id="3.20.20.190">
    <property type="entry name" value="Phosphatidylinositol (PI) phosphodiesterase"/>
    <property type="match status" value="1"/>
</dbReference>
<dbReference type="PANTHER" id="PTHR10336:SF82">
    <property type="entry name" value="PHOSPHOINOSITIDE PHOSPHOLIPASE C"/>
    <property type="match status" value="1"/>
</dbReference>
<dbReference type="PROSITE" id="PS50007">
    <property type="entry name" value="PIPLC_X_DOMAIN"/>
    <property type="match status" value="1"/>
</dbReference>
<dbReference type="SUPFAM" id="SSF49562">
    <property type="entry name" value="C2 domain (Calcium/lipid-binding domain, CaLB)"/>
    <property type="match status" value="1"/>
</dbReference>
<dbReference type="GO" id="GO:0016042">
    <property type="term" value="P:lipid catabolic process"/>
    <property type="evidence" value="ECO:0007669"/>
    <property type="project" value="UniProtKB-KW"/>
</dbReference>
<evidence type="ECO:0000256" key="5">
    <source>
        <dbReference type="ARBA" id="ARBA00023224"/>
    </source>
</evidence>
<dbReference type="GO" id="GO:0051209">
    <property type="term" value="P:release of sequestered calcium ion into cytosol"/>
    <property type="evidence" value="ECO:0007669"/>
    <property type="project" value="TreeGrafter"/>
</dbReference>
<evidence type="ECO:0000256" key="1">
    <source>
        <dbReference type="ARBA" id="ARBA00001195"/>
    </source>
</evidence>
<keyword evidence="11" id="KW-1185">Reference proteome</keyword>
<dbReference type="Pfam" id="PF00388">
    <property type="entry name" value="PI-PLC-X"/>
    <property type="match status" value="1"/>
</dbReference>
<dbReference type="SUPFAM" id="SSF51695">
    <property type="entry name" value="PLC-like phosphodiesterases"/>
    <property type="match status" value="1"/>
</dbReference>
<dbReference type="PRINTS" id="PR00390">
    <property type="entry name" value="PHPHLIPASEC"/>
</dbReference>
<name>A0A0D1Z3Y3_9PEZI</name>
<dbReference type="SMART" id="SM00148">
    <property type="entry name" value="PLCXc"/>
    <property type="match status" value="1"/>
</dbReference>
<dbReference type="Pfam" id="PF00387">
    <property type="entry name" value="PI-PLC-Y"/>
    <property type="match status" value="1"/>
</dbReference>
<comment type="function">
    <text evidence="6">The production of the second messenger molecules diacylglycerol (DAG) and inositol 1,4,5-trisphosphate (IP3) is mediated by activated phosphatidylinositol-specific phospholipase C enzymes.</text>
</comment>
<evidence type="ECO:0000256" key="6">
    <source>
        <dbReference type="ARBA" id="ARBA00059664"/>
    </source>
</evidence>
<evidence type="ECO:0000313" key="11">
    <source>
        <dbReference type="Proteomes" id="UP000053259"/>
    </source>
</evidence>
<dbReference type="VEuPathDB" id="FungiDB:PV09_01631"/>
<dbReference type="InterPro" id="IPR001711">
    <property type="entry name" value="PLipase_C_Pinositol-sp_Y"/>
</dbReference>
<accession>A0A0D1Z3Y3</accession>
<dbReference type="InterPro" id="IPR017946">
    <property type="entry name" value="PLC-like_Pdiesterase_TIM-brl"/>
</dbReference>
<dbReference type="EC" id="3.1.4.11" evidence="7"/>
<reference evidence="10 11" key="1">
    <citation type="submission" date="2015-01" db="EMBL/GenBank/DDBJ databases">
        <title>The Genome Sequence of Ochroconis gallopava CBS43764.</title>
        <authorList>
            <consortium name="The Broad Institute Genomics Platform"/>
            <person name="Cuomo C."/>
            <person name="de Hoog S."/>
            <person name="Gorbushina A."/>
            <person name="Stielow B."/>
            <person name="Teixiera M."/>
            <person name="Abouelleil A."/>
            <person name="Chapman S.B."/>
            <person name="Priest M."/>
            <person name="Young S.K."/>
            <person name="Wortman J."/>
            <person name="Nusbaum C."/>
            <person name="Birren B."/>
        </authorList>
    </citation>
    <scope>NUCLEOTIDE SEQUENCE [LARGE SCALE GENOMIC DNA]</scope>
    <source>
        <strain evidence="10 11">CBS 43764</strain>
    </source>
</reference>
<dbReference type="FunFam" id="3.20.20.190:FF:000039">
    <property type="entry name" value="Phosphoinositide phospholipase C"/>
    <property type="match status" value="1"/>
</dbReference>
<dbReference type="Gene3D" id="2.60.40.150">
    <property type="entry name" value="C2 domain"/>
    <property type="match status" value="1"/>
</dbReference>
<dbReference type="CDD" id="cd08598">
    <property type="entry name" value="PI-PLC1c_yeast"/>
    <property type="match status" value="1"/>
</dbReference>
<keyword evidence="4 7" id="KW-0443">Lipid metabolism</keyword>
<protein>
    <recommendedName>
        <fullName evidence="7">Phosphoinositide phospholipase C</fullName>
        <ecNumber evidence="7">3.1.4.11</ecNumber>
    </recommendedName>
</protein>
<dbReference type="InParanoid" id="A0A0D1Z3Y3"/>
<comment type="catalytic activity">
    <reaction evidence="1 7">
        <text>a 1,2-diacyl-sn-glycero-3-phospho-(1D-myo-inositol-4,5-bisphosphate) + H2O = 1D-myo-inositol 1,4,5-trisphosphate + a 1,2-diacyl-sn-glycerol + H(+)</text>
        <dbReference type="Rhea" id="RHEA:33179"/>
        <dbReference type="ChEBI" id="CHEBI:15377"/>
        <dbReference type="ChEBI" id="CHEBI:15378"/>
        <dbReference type="ChEBI" id="CHEBI:17815"/>
        <dbReference type="ChEBI" id="CHEBI:58456"/>
        <dbReference type="ChEBI" id="CHEBI:203600"/>
        <dbReference type="EC" id="3.1.4.11"/>
    </reaction>
</comment>
<dbReference type="OrthoDB" id="269822at2759"/>
<organism evidence="10 11">
    <name type="scientific">Verruconis gallopava</name>
    <dbReference type="NCBI Taxonomy" id="253628"/>
    <lineage>
        <taxon>Eukaryota</taxon>
        <taxon>Fungi</taxon>
        <taxon>Dikarya</taxon>
        <taxon>Ascomycota</taxon>
        <taxon>Pezizomycotina</taxon>
        <taxon>Dothideomycetes</taxon>
        <taxon>Pleosporomycetidae</taxon>
        <taxon>Venturiales</taxon>
        <taxon>Sympoventuriaceae</taxon>
        <taxon>Verruconis</taxon>
    </lineage>
</organism>
<proteinExistence type="predicted"/>
<dbReference type="InterPro" id="IPR000909">
    <property type="entry name" value="PLipase_C_PInositol-sp_X_dom"/>
</dbReference>
<dbReference type="InterPro" id="IPR001192">
    <property type="entry name" value="PI-PLC_fam"/>
</dbReference>
<evidence type="ECO:0000256" key="3">
    <source>
        <dbReference type="ARBA" id="ARBA00022963"/>
    </source>
</evidence>
<keyword evidence="2 7" id="KW-0378">Hydrolase</keyword>
<feature type="domain" description="PI-PLC Y-box" evidence="9">
    <location>
        <begin position="303"/>
        <end position="416"/>
    </location>
</feature>
<dbReference type="GO" id="GO:0004435">
    <property type="term" value="F:phosphatidylinositol-4,5-bisphosphate phospholipase C activity"/>
    <property type="evidence" value="ECO:0007669"/>
    <property type="project" value="UniProtKB-EC"/>
</dbReference>
<dbReference type="PANTHER" id="PTHR10336">
    <property type="entry name" value="PHOSPHOINOSITIDE-SPECIFIC PHOSPHOLIPASE C FAMILY PROTEIN"/>
    <property type="match status" value="1"/>
</dbReference>
<evidence type="ECO:0000256" key="2">
    <source>
        <dbReference type="ARBA" id="ARBA00022801"/>
    </source>
</evidence>
<dbReference type="PROSITE" id="PS50008">
    <property type="entry name" value="PIPLC_Y_DOMAIN"/>
    <property type="match status" value="1"/>
</dbReference>
<dbReference type="GeneID" id="27309604"/>
<dbReference type="CDD" id="cd00275">
    <property type="entry name" value="C2_PLC_like"/>
    <property type="match status" value="1"/>
</dbReference>
<evidence type="ECO:0000313" key="10">
    <source>
        <dbReference type="EMBL" id="KIW07692.1"/>
    </source>
</evidence>
<dbReference type="AlphaFoldDB" id="A0A0D1Z3Y3"/>
<evidence type="ECO:0000256" key="4">
    <source>
        <dbReference type="ARBA" id="ARBA00023098"/>
    </source>
</evidence>
<gene>
    <name evidence="10" type="ORF">PV09_01631</name>
</gene>
<feature type="region of interest" description="Disordered" evidence="8">
    <location>
        <begin position="263"/>
        <end position="297"/>
    </location>
</feature>
<evidence type="ECO:0000256" key="8">
    <source>
        <dbReference type="SAM" id="MobiDB-lite"/>
    </source>
</evidence>
<evidence type="ECO:0000256" key="7">
    <source>
        <dbReference type="RuleBase" id="RU361133"/>
    </source>
</evidence>
<dbReference type="GO" id="GO:0048015">
    <property type="term" value="P:phosphatidylinositol-mediated signaling"/>
    <property type="evidence" value="ECO:0007669"/>
    <property type="project" value="TreeGrafter"/>
</dbReference>
<keyword evidence="5" id="KW-0807">Transducer</keyword>
<dbReference type="EMBL" id="KN847532">
    <property type="protein sequence ID" value="KIW07692.1"/>
    <property type="molecule type" value="Genomic_DNA"/>
</dbReference>
<feature type="region of interest" description="Disordered" evidence="8">
    <location>
        <begin position="135"/>
        <end position="169"/>
    </location>
</feature>
<dbReference type="SMART" id="SM00149">
    <property type="entry name" value="PLCYc"/>
    <property type="match status" value="1"/>
</dbReference>
<dbReference type="RefSeq" id="XP_016217561.1">
    <property type="nucleotide sequence ID" value="XM_016354549.1"/>
</dbReference>
<sequence length="585" mass="65603">MLSVIHDKMTEKLASTKAAASTKLAGGGVTKYADPSKLKVEYFEAPVVEGLKKAYKHGSSKESTFEDFLQEMSSERSNALLPAQEQDLTHPLSNYFISSSHNTYLTGHQLYGRANVDGYKNVLLRGCRSVEIDVWDGEPPSSESSSDEEQAPPLSKTGKSSKRGVHDRTEPVVLHGYTATKDVSFRRVCETIRDNAFVTSKLPVIVSLEVHTSLEQQEIMVEIMEETFKGFLVDGEKVDDQKLPSPADLEEKILIKVKYSAPSPPKEGLSDGLSKTTTHTSGHSDGEEGQRQNEKPSNIIASLSKLGVYTRSYHFKSLTQPEASIPTHVFSLSEGTLSEVHKTDPEGLFNHNKDFLMRAYPRGTRISSSNLDPAPFWRQGVQMVALNWQSIDTGLMLNEAMFANTGGWVLKPPSHRSSAKYLGEFGGHGSSLAVQFIAGQNLQPPEGIEPNELKPYIKCELHVEIPNEWENLTNAKEKSRDEFKEKIDPVRGIHPDFKSQKVEFKQLPYLIPELSFVRFKVMHDRLVNDPLVGWNCIRLDRLKQGYGFVHLFDAKGLQTKGVILANFEFKWQLRDRQTEKTLPLR</sequence>